<keyword evidence="10" id="KW-0234">DNA repair</keyword>
<evidence type="ECO:0000256" key="2">
    <source>
        <dbReference type="ARBA" id="ARBA00022490"/>
    </source>
</evidence>
<comment type="subcellular location">
    <subcellularLocation>
        <location evidence="1">Cytoplasm</location>
    </subcellularLocation>
</comment>
<proteinExistence type="inferred from homology"/>
<dbReference type="InterPro" id="IPR017871">
    <property type="entry name" value="ABC_transporter-like_CS"/>
</dbReference>
<dbReference type="SUPFAM" id="SSF52540">
    <property type="entry name" value="P-loop containing nucleoside triphosphate hydrolases"/>
    <property type="match status" value="2"/>
</dbReference>
<keyword evidence="7 15" id="KW-0067">ATP-binding</keyword>
<keyword evidence="16" id="KW-1185">Reference proteome</keyword>
<evidence type="ECO:0000256" key="13">
    <source>
        <dbReference type="ARBA" id="ARBA00042156"/>
    </source>
</evidence>
<keyword evidence="5" id="KW-0227">DNA damage</keyword>
<dbReference type="EMBL" id="JBHSSO010000011">
    <property type="protein sequence ID" value="MFC6289316.1"/>
    <property type="molecule type" value="Genomic_DNA"/>
</dbReference>
<name>A0ABW1U9H6_9LACO</name>
<evidence type="ECO:0000256" key="8">
    <source>
        <dbReference type="ARBA" id="ARBA00022881"/>
    </source>
</evidence>
<keyword evidence="2" id="KW-0963">Cytoplasm</keyword>
<dbReference type="PROSITE" id="PS50893">
    <property type="entry name" value="ABC_TRANSPORTER_2"/>
    <property type="match status" value="1"/>
</dbReference>
<dbReference type="PROSITE" id="PS00211">
    <property type="entry name" value="ABC_TRANSPORTER_1"/>
    <property type="match status" value="1"/>
</dbReference>
<evidence type="ECO:0000256" key="11">
    <source>
        <dbReference type="ARBA" id="ARBA00038000"/>
    </source>
</evidence>
<dbReference type="Proteomes" id="UP001596258">
    <property type="component" value="Unassembled WGS sequence"/>
</dbReference>
<evidence type="ECO:0000256" key="7">
    <source>
        <dbReference type="ARBA" id="ARBA00022840"/>
    </source>
</evidence>
<keyword evidence="8" id="KW-0267">Excision nuclease</keyword>
<dbReference type="InterPro" id="IPR027417">
    <property type="entry name" value="P-loop_NTPase"/>
</dbReference>
<evidence type="ECO:0000256" key="4">
    <source>
        <dbReference type="ARBA" id="ARBA00022741"/>
    </source>
</evidence>
<comment type="similarity">
    <text evidence="11">Belongs to the ABC transporter superfamily. UvrA family.</text>
</comment>
<organism evidence="15 16">
    <name type="scientific">Levilactobacillus angrenensis</name>
    <dbReference type="NCBI Taxonomy" id="2486020"/>
    <lineage>
        <taxon>Bacteria</taxon>
        <taxon>Bacillati</taxon>
        <taxon>Bacillota</taxon>
        <taxon>Bacilli</taxon>
        <taxon>Lactobacillales</taxon>
        <taxon>Lactobacillaceae</taxon>
        <taxon>Levilactobacillus</taxon>
    </lineage>
</organism>
<keyword evidence="6" id="KW-0228">DNA excision</keyword>
<keyword evidence="4" id="KW-0547">Nucleotide-binding</keyword>
<dbReference type="GO" id="GO:0005524">
    <property type="term" value="F:ATP binding"/>
    <property type="evidence" value="ECO:0007669"/>
    <property type="project" value="UniProtKB-KW"/>
</dbReference>
<evidence type="ECO:0000256" key="5">
    <source>
        <dbReference type="ARBA" id="ARBA00022763"/>
    </source>
</evidence>
<protein>
    <recommendedName>
        <fullName evidence="12">UvrABC system protein A</fullName>
    </recommendedName>
    <alternativeName>
        <fullName evidence="13">Excinuclease ABC subunit A</fullName>
    </alternativeName>
</protein>
<accession>A0ABW1U9H6</accession>
<evidence type="ECO:0000256" key="6">
    <source>
        <dbReference type="ARBA" id="ARBA00022769"/>
    </source>
</evidence>
<dbReference type="PANTHER" id="PTHR43152">
    <property type="entry name" value="UVRABC SYSTEM PROTEIN A"/>
    <property type="match status" value="1"/>
</dbReference>
<dbReference type="PANTHER" id="PTHR43152:SF2">
    <property type="entry name" value="DRUG RESISTANCE ABC TRANSPORTER"/>
    <property type="match status" value="1"/>
</dbReference>
<evidence type="ECO:0000313" key="15">
    <source>
        <dbReference type="EMBL" id="MFC6289316.1"/>
    </source>
</evidence>
<keyword evidence="3" id="KW-0677">Repeat</keyword>
<evidence type="ECO:0000256" key="10">
    <source>
        <dbReference type="ARBA" id="ARBA00023204"/>
    </source>
</evidence>
<dbReference type="Gene3D" id="1.10.8.280">
    <property type="entry name" value="ABC transporter ATPase domain-like"/>
    <property type="match status" value="1"/>
</dbReference>
<evidence type="ECO:0000313" key="16">
    <source>
        <dbReference type="Proteomes" id="UP001596258"/>
    </source>
</evidence>
<sequence length="758" mass="82734">MSTYLEDPITISNAHEHNLKNISLSIPKNQIVVFTGVSGSGKSSLVFDTLAVESQRQWQASYSQYIRNKMPHYTRPQVDQIQNLTPAIVIRQRATTPSGRSTVGTIVDTAPLLRLLFSRIGHPSAGGSMAYSLNHPAGMCPVCTGLGKRQELNADSLFDPTKSLAEGAITFSQFSASWQSTLYTDNSVLDPHKQLRDFTPAEWQFLRDGPQDPLKVEIRSNTSGRVDQVAYEGVIPRFKRLYLNRDIGKLAKKLRTEITQHITTVPCTACQGTGLNAKALASKINGHNIIDMMRLTVEQLLTILTGITEPRGISLVNQLTTTLQRMVDIGIGYLPLARPANTLSGGELQRLKIVRNLGGSLNNITYIFDEPTTGLHPADIRKIGTMLQQLRDAHNNVLVVEHAPQIMRLADQLIDIGPLAGSQGGEISYQGSVANIQQLSTPTGEALRRRLTVNPTPRPWHDSYAITDAHRHNLKHLNVSIPKQVLTAVTGVAGSGKSTLISKEFVAQHPQTITINQQPIGTSIRSTPATYTGVMDDIRKLFGQANGVSPSWFSFNAKGACPICHGKGVIKYDMAFADAVEVTCEACQGRRYNSQALSYRFQGKSIEQVLALTIAQALDFFNDAKITAKLTGLANVGLDYLTLGQPTSTLSGGETQRIKIAAELQKQGATYVLDEPSAGLHPQDVQVLLRLLRQLVTNQNTVILIEHNLDLISQADWVIDLGPHGGERGGQLNFAGTPADLLTCQNSLTAKYLRLATN</sequence>
<reference evidence="16" key="1">
    <citation type="journal article" date="2019" name="Int. J. Syst. Evol. Microbiol.">
        <title>The Global Catalogue of Microorganisms (GCM) 10K type strain sequencing project: providing services to taxonomists for standard genome sequencing and annotation.</title>
        <authorList>
            <consortium name="The Broad Institute Genomics Platform"/>
            <consortium name="The Broad Institute Genome Sequencing Center for Infectious Disease"/>
            <person name="Wu L."/>
            <person name="Ma J."/>
        </authorList>
    </citation>
    <scope>NUCLEOTIDE SEQUENCE [LARGE SCALE GENOMIC DNA]</scope>
    <source>
        <strain evidence="16">CCM 8893</strain>
    </source>
</reference>
<evidence type="ECO:0000256" key="1">
    <source>
        <dbReference type="ARBA" id="ARBA00004496"/>
    </source>
</evidence>
<feature type="domain" description="ABC transporter" evidence="14">
    <location>
        <begin position="448"/>
        <end position="748"/>
    </location>
</feature>
<evidence type="ECO:0000256" key="12">
    <source>
        <dbReference type="ARBA" id="ARBA00039316"/>
    </source>
</evidence>
<dbReference type="Gene3D" id="1.20.1580.10">
    <property type="entry name" value="ABC transporter ATPase like domain"/>
    <property type="match status" value="2"/>
</dbReference>
<evidence type="ECO:0000256" key="3">
    <source>
        <dbReference type="ARBA" id="ARBA00022737"/>
    </source>
</evidence>
<keyword evidence="9" id="KW-0238">DNA-binding</keyword>
<dbReference type="Pfam" id="PF00005">
    <property type="entry name" value="ABC_tran"/>
    <property type="match status" value="1"/>
</dbReference>
<evidence type="ECO:0000259" key="14">
    <source>
        <dbReference type="PROSITE" id="PS50893"/>
    </source>
</evidence>
<dbReference type="RefSeq" id="WP_125576907.1">
    <property type="nucleotide sequence ID" value="NZ_JBHSSO010000011.1"/>
</dbReference>
<evidence type="ECO:0000256" key="9">
    <source>
        <dbReference type="ARBA" id="ARBA00023125"/>
    </source>
</evidence>
<dbReference type="Gene3D" id="3.40.50.300">
    <property type="entry name" value="P-loop containing nucleotide triphosphate hydrolases"/>
    <property type="match status" value="2"/>
</dbReference>
<gene>
    <name evidence="15" type="ORF">ACFP1M_03760</name>
</gene>
<comment type="caution">
    <text evidence="15">The sequence shown here is derived from an EMBL/GenBank/DDBJ whole genome shotgun (WGS) entry which is preliminary data.</text>
</comment>
<dbReference type="InterPro" id="IPR003439">
    <property type="entry name" value="ABC_transporter-like_ATP-bd"/>
</dbReference>